<feature type="domain" description="EamA" evidence="3">
    <location>
        <begin position="167"/>
        <end position="300"/>
    </location>
</feature>
<dbReference type="RefSeq" id="WP_255892205.1">
    <property type="nucleotide sequence ID" value="NZ_JAFMZM010000006.1"/>
</dbReference>
<comment type="caution">
    <text evidence="4">The sequence shown here is derived from an EMBL/GenBank/DDBJ whole genome shotgun (WGS) entry which is preliminary data.</text>
</comment>
<keyword evidence="2" id="KW-1133">Transmembrane helix</keyword>
<dbReference type="Proteomes" id="UP001596524">
    <property type="component" value="Unassembled WGS sequence"/>
</dbReference>
<dbReference type="SUPFAM" id="SSF103481">
    <property type="entry name" value="Multidrug resistance efflux transporter EmrE"/>
    <property type="match status" value="2"/>
</dbReference>
<name>A0ABW2N7H1_9ACTN</name>
<feature type="transmembrane region" description="Helical" evidence="2">
    <location>
        <begin position="284"/>
        <end position="300"/>
    </location>
</feature>
<feature type="transmembrane region" description="Helical" evidence="2">
    <location>
        <begin position="164"/>
        <end position="184"/>
    </location>
</feature>
<evidence type="ECO:0000313" key="4">
    <source>
        <dbReference type="EMBL" id="MFC7361759.1"/>
    </source>
</evidence>
<feature type="transmembrane region" description="Helical" evidence="2">
    <location>
        <begin position="229"/>
        <end position="252"/>
    </location>
</feature>
<feature type="transmembrane region" description="Helical" evidence="2">
    <location>
        <begin position="140"/>
        <end position="158"/>
    </location>
</feature>
<keyword evidence="5" id="KW-1185">Reference proteome</keyword>
<feature type="transmembrane region" description="Helical" evidence="2">
    <location>
        <begin position="21"/>
        <end position="42"/>
    </location>
</feature>
<evidence type="ECO:0000259" key="3">
    <source>
        <dbReference type="Pfam" id="PF00892"/>
    </source>
</evidence>
<dbReference type="PANTHER" id="PTHR12715">
    <property type="entry name" value="TRANSPORTER, DRUG/METABOLITE EXPORTER FAMILY"/>
    <property type="match status" value="1"/>
</dbReference>
<dbReference type="Gene3D" id="1.10.3730.20">
    <property type="match status" value="2"/>
</dbReference>
<evidence type="ECO:0000256" key="2">
    <source>
        <dbReference type="SAM" id="Phobius"/>
    </source>
</evidence>
<organism evidence="4 5">
    <name type="scientific">Nocardioides astragali</name>
    <dbReference type="NCBI Taxonomy" id="1776736"/>
    <lineage>
        <taxon>Bacteria</taxon>
        <taxon>Bacillati</taxon>
        <taxon>Actinomycetota</taxon>
        <taxon>Actinomycetes</taxon>
        <taxon>Propionibacteriales</taxon>
        <taxon>Nocardioidaceae</taxon>
        <taxon>Nocardioides</taxon>
    </lineage>
</organism>
<gene>
    <name evidence="4" type="ORF">ACFQO6_15920</name>
</gene>
<dbReference type="InterPro" id="IPR000620">
    <property type="entry name" value="EamA_dom"/>
</dbReference>
<accession>A0ABW2N7H1</accession>
<feature type="domain" description="EamA" evidence="3">
    <location>
        <begin position="27"/>
        <end position="154"/>
    </location>
</feature>
<proteinExistence type="inferred from homology"/>
<protein>
    <submittedName>
        <fullName evidence="4">DMT family transporter</fullName>
    </submittedName>
</protein>
<feature type="transmembrane region" description="Helical" evidence="2">
    <location>
        <begin position="54"/>
        <end position="71"/>
    </location>
</feature>
<feature type="transmembrane region" description="Helical" evidence="2">
    <location>
        <begin position="196"/>
        <end position="214"/>
    </location>
</feature>
<feature type="transmembrane region" description="Helical" evidence="2">
    <location>
        <begin position="83"/>
        <end position="101"/>
    </location>
</feature>
<feature type="transmembrane region" description="Helical" evidence="2">
    <location>
        <begin position="259"/>
        <end position="278"/>
    </location>
</feature>
<comment type="similarity">
    <text evidence="1">Belongs to the EamA transporter family.</text>
</comment>
<evidence type="ECO:0000256" key="1">
    <source>
        <dbReference type="ARBA" id="ARBA00007362"/>
    </source>
</evidence>
<dbReference type="EMBL" id="JBHTCH010000020">
    <property type="protein sequence ID" value="MFC7361759.1"/>
    <property type="molecule type" value="Genomic_DNA"/>
</dbReference>
<dbReference type="InterPro" id="IPR037185">
    <property type="entry name" value="EmrE-like"/>
</dbReference>
<feature type="transmembrane region" description="Helical" evidence="2">
    <location>
        <begin position="113"/>
        <end position="133"/>
    </location>
</feature>
<sequence length="322" mass="33425">MTSTSPPTAPTTTGPGAPSRAWLPLAAVALTLVLWASAFVGIRHLGESVPPGTLSLARLAVMTLAVLALMKGRISRLPDRREWPLILAGGISWFGVYNLALNESERRIDAGTAALIIQIGPILVGLLAAFFLGERLTRNLLIGMAVGFAGVVVIGQASSRGANGDLVGVLLSLLAALTFAVGVLTQKKLLPTISPLELTFWYAVVGTVVCLPWTGEAVGVLGDASADTIWWILYLGVFPSAIAFVAWAYALSHADAGKFAQSTFLVPFITALMAWLLLDEVPPALAFVGGAMCIAGVLVARRTPKVNSVVTGAGAPSSTSDG</sequence>
<keyword evidence="2" id="KW-0812">Transmembrane</keyword>
<reference evidence="5" key="1">
    <citation type="journal article" date="2019" name="Int. J. Syst. Evol. Microbiol.">
        <title>The Global Catalogue of Microorganisms (GCM) 10K type strain sequencing project: providing services to taxonomists for standard genome sequencing and annotation.</title>
        <authorList>
            <consortium name="The Broad Institute Genomics Platform"/>
            <consortium name="The Broad Institute Genome Sequencing Center for Infectious Disease"/>
            <person name="Wu L."/>
            <person name="Ma J."/>
        </authorList>
    </citation>
    <scope>NUCLEOTIDE SEQUENCE [LARGE SCALE GENOMIC DNA]</scope>
    <source>
        <strain evidence="5">FCH27</strain>
    </source>
</reference>
<dbReference type="PANTHER" id="PTHR12715:SF4">
    <property type="entry name" value="EAMA DOMAIN-CONTAINING PROTEIN"/>
    <property type="match status" value="1"/>
</dbReference>
<dbReference type="Pfam" id="PF00892">
    <property type="entry name" value="EamA"/>
    <property type="match status" value="2"/>
</dbReference>
<evidence type="ECO:0000313" key="5">
    <source>
        <dbReference type="Proteomes" id="UP001596524"/>
    </source>
</evidence>
<keyword evidence="2" id="KW-0472">Membrane</keyword>
<dbReference type="InterPro" id="IPR052756">
    <property type="entry name" value="Alkyne_AA_exporter"/>
</dbReference>